<evidence type="ECO:0000313" key="1">
    <source>
        <dbReference type="EMBL" id="KAK1867735.1"/>
    </source>
</evidence>
<organism evidence="1 2">
    <name type="scientific">Pyropia yezoensis</name>
    <name type="common">Susabi-nori</name>
    <name type="synonym">Porphyra yezoensis</name>
    <dbReference type="NCBI Taxonomy" id="2788"/>
    <lineage>
        <taxon>Eukaryota</taxon>
        <taxon>Rhodophyta</taxon>
        <taxon>Bangiophyceae</taxon>
        <taxon>Bangiales</taxon>
        <taxon>Bangiaceae</taxon>
        <taxon>Pyropia</taxon>
    </lineage>
</organism>
<protein>
    <submittedName>
        <fullName evidence="1">Uncharacterized protein</fullName>
    </submittedName>
</protein>
<dbReference type="Proteomes" id="UP000798662">
    <property type="component" value="Chromosome 3"/>
</dbReference>
<comment type="caution">
    <text evidence="1">The sequence shown here is derived from an EMBL/GenBank/DDBJ whole genome shotgun (WGS) entry which is preliminary data.</text>
</comment>
<sequence length="111" mass="11938">MDDRRWAHAAAGGGRLPAAVMVGPPHHPSPHGERHASRSRSVALPCTPFRCPLARGSPPAYTVGVGPFVRWTARQRGPRRRNAGTAGGGTEQEWDRVPLRSPPCQPGLIHT</sequence>
<dbReference type="EMBL" id="CM020620">
    <property type="protein sequence ID" value="KAK1867735.1"/>
    <property type="molecule type" value="Genomic_DNA"/>
</dbReference>
<accession>A0ACC3CBX1</accession>
<reference evidence="1" key="1">
    <citation type="submission" date="2019-11" db="EMBL/GenBank/DDBJ databases">
        <title>Nori genome reveals adaptations in red seaweeds to the harsh intertidal environment.</title>
        <authorList>
            <person name="Wang D."/>
            <person name="Mao Y."/>
        </authorList>
    </citation>
    <scope>NUCLEOTIDE SEQUENCE</scope>
    <source>
        <tissue evidence="1">Gametophyte</tissue>
    </source>
</reference>
<keyword evidence="2" id="KW-1185">Reference proteome</keyword>
<proteinExistence type="predicted"/>
<gene>
    <name evidence="1" type="ORF">I4F81_010237</name>
</gene>
<evidence type="ECO:0000313" key="2">
    <source>
        <dbReference type="Proteomes" id="UP000798662"/>
    </source>
</evidence>
<name>A0ACC3CBX1_PYRYE</name>